<organism evidence="1">
    <name type="scientific">marine sediment metagenome</name>
    <dbReference type="NCBI Taxonomy" id="412755"/>
    <lineage>
        <taxon>unclassified sequences</taxon>
        <taxon>metagenomes</taxon>
        <taxon>ecological metagenomes</taxon>
    </lineage>
</organism>
<dbReference type="EMBL" id="LAZR01001860">
    <property type="protein sequence ID" value="KKN37956.1"/>
    <property type="molecule type" value="Genomic_DNA"/>
</dbReference>
<proteinExistence type="predicted"/>
<name>A0A0F9SM38_9ZZZZ</name>
<gene>
    <name evidence="1" type="ORF">LCGC14_0758430</name>
</gene>
<dbReference type="AlphaFoldDB" id="A0A0F9SM38"/>
<comment type="caution">
    <text evidence="1">The sequence shown here is derived from an EMBL/GenBank/DDBJ whole genome shotgun (WGS) entry which is preliminary data.</text>
</comment>
<sequence length="169" mass="20081">MPRKERERRYISEFMLHKWPEGDWQLNVELGPIPQEYVNRLGIGKAAALFRPTRPRVDAVKWTDKAYYLIEAKIRDIKAGIGDLSYYGNMIKETLDLPFYDGQPVIKLLVVPWMIEWIMSAARAAEVQVEVFMQDWIAEYVRERQHYFTPEYREKRAEIMALRKALDVE</sequence>
<reference evidence="1" key="1">
    <citation type="journal article" date="2015" name="Nature">
        <title>Complex archaea that bridge the gap between prokaryotes and eukaryotes.</title>
        <authorList>
            <person name="Spang A."/>
            <person name="Saw J.H."/>
            <person name="Jorgensen S.L."/>
            <person name="Zaremba-Niedzwiedzka K."/>
            <person name="Martijn J."/>
            <person name="Lind A.E."/>
            <person name="van Eijk R."/>
            <person name="Schleper C."/>
            <person name="Guy L."/>
            <person name="Ettema T.J."/>
        </authorList>
    </citation>
    <scope>NUCLEOTIDE SEQUENCE</scope>
</reference>
<protein>
    <submittedName>
        <fullName evidence="1">Uncharacterized protein</fullName>
    </submittedName>
</protein>
<evidence type="ECO:0000313" key="1">
    <source>
        <dbReference type="EMBL" id="KKN37956.1"/>
    </source>
</evidence>
<accession>A0A0F9SM38</accession>